<gene>
    <name evidence="3" type="ORF">EP073_12210</name>
</gene>
<dbReference type="Gene3D" id="3.40.50.300">
    <property type="entry name" value="P-loop containing nucleotide triphosphate hydrolases"/>
    <property type="match status" value="1"/>
</dbReference>
<keyword evidence="4" id="KW-1185">Reference proteome</keyword>
<dbReference type="AlphaFoldDB" id="A0A3R5UZB0"/>
<organism evidence="3 4">
    <name type="scientific">Geovibrio thiophilus</name>
    <dbReference type="NCBI Taxonomy" id="139438"/>
    <lineage>
        <taxon>Bacteria</taxon>
        <taxon>Pseudomonadati</taxon>
        <taxon>Deferribacterota</taxon>
        <taxon>Deferribacteres</taxon>
        <taxon>Deferribacterales</taxon>
        <taxon>Geovibrionaceae</taxon>
        <taxon>Geovibrio</taxon>
    </lineage>
</organism>
<reference evidence="3 4" key="1">
    <citation type="submission" date="2019-01" db="EMBL/GenBank/DDBJ databases">
        <title>Geovibrio thiophilus DSM 11263, complete genome.</title>
        <authorList>
            <person name="Spring S."/>
            <person name="Bunk B."/>
            <person name="Sproer C."/>
        </authorList>
    </citation>
    <scope>NUCLEOTIDE SEQUENCE [LARGE SCALE GENOMIC DNA]</scope>
    <source>
        <strain evidence="3 4">DSM 11263</strain>
    </source>
</reference>
<dbReference type="InterPro" id="IPR006517">
    <property type="entry name" value="Phage_terminase_lsu-like_C"/>
</dbReference>
<dbReference type="Pfam" id="PF03237">
    <property type="entry name" value="Terminase_6N"/>
    <property type="match status" value="1"/>
</dbReference>
<dbReference type="Pfam" id="PF17289">
    <property type="entry name" value="Terminase_6C"/>
    <property type="match status" value="1"/>
</dbReference>
<dbReference type="Proteomes" id="UP000287502">
    <property type="component" value="Chromosome"/>
</dbReference>
<dbReference type="NCBIfam" id="TIGR01630">
    <property type="entry name" value="psiM2_ORF9"/>
    <property type="match status" value="1"/>
</dbReference>
<feature type="domain" description="Terminase large subunit gp17-like C-terminal" evidence="2">
    <location>
        <begin position="298"/>
        <end position="439"/>
    </location>
</feature>
<evidence type="ECO:0000256" key="1">
    <source>
        <dbReference type="ARBA" id="ARBA00022612"/>
    </source>
</evidence>
<dbReference type="InterPro" id="IPR027417">
    <property type="entry name" value="P-loop_NTPase"/>
</dbReference>
<evidence type="ECO:0000259" key="2">
    <source>
        <dbReference type="Pfam" id="PF17289"/>
    </source>
</evidence>
<accession>A0A3R5UZB0</accession>
<dbReference type="KEGG" id="gtl:EP073_12210"/>
<sequence>MMKTDPRAAACRKAEKSLISYCMLSFRDFLPNWHHRLLARELELVERGETDRLMVMMPPRHGKSEITSVRFPAWFMGRNPKLNVIACSYSAELAESFGRRVRDLAASRLFLNVFGGKGLRANARSASRWELEEGGRYLAAGAGGSITGQGGHLIIIDDPVKNSEQASSALYRDKLWDWYRSTLFTRLEKNGRIILVQTRWHEDDLAGRLLKEYPGEWRILKLPAVAEADESFRKHGEPLWAAKYGEEELNRIRQSVGSRVWNALYMQEPAPDSGTVLKREWWRYYRTLPADPDCWFQSWDMSFKGNEGADYVVGQVWAVKGSCRYLADMVRDRMDFSATVRAVKNLTVRWPQAGAKYVEDKANGSAVLSALRKEIQGMIAVEPKGSKISRAYAVQPLLEAGNVYLPEDKAFSAELVEEAAAFPFGRHDDMVDALTQALSEGGARAMPEGVHSGTSRQAGAIFRGY</sequence>
<dbReference type="RefSeq" id="WP_128467444.1">
    <property type="nucleotide sequence ID" value="NZ_CP035108.1"/>
</dbReference>
<proteinExistence type="predicted"/>
<keyword evidence="1" id="KW-1188">Viral release from host cell</keyword>
<dbReference type="OrthoDB" id="9771580at2"/>
<name>A0A3R5UZB0_9BACT</name>
<evidence type="ECO:0000313" key="3">
    <source>
        <dbReference type="EMBL" id="QAR34139.1"/>
    </source>
</evidence>
<dbReference type="InterPro" id="IPR035421">
    <property type="entry name" value="Terminase_6C"/>
</dbReference>
<protein>
    <recommendedName>
        <fullName evidence="2">Terminase large subunit gp17-like C-terminal domain-containing protein</fullName>
    </recommendedName>
</protein>
<evidence type="ECO:0000313" key="4">
    <source>
        <dbReference type="Proteomes" id="UP000287502"/>
    </source>
</evidence>
<dbReference type="EMBL" id="CP035108">
    <property type="protein sequence ID" value="QAR34139.1"/>
    <property type="molecule type" value="Genomic_DNA"/>
</dbReference>
<dbReference type="Gene3D" id="3.30.420.240">
    <property type="match status" value="1"/>
</dbReference>